<protein>
    <submittedName>
        <fullName evidence="2">Uncharacterized protein</fullName>
    </submittedName>
</protein>
<comment type="caution">
    <text evidence="2">The sequence shown here is derived from an EMBL/GenBank/DDBJ whole genome shotgun (WGS) entry which is preliminary data.</text>
</comment>
<dbReference type="AlphaFoldDB" id="A0A8S3YBU9"/>
<keyword evidence="3" id="KW-1185">Reference proteome</keyword>
<proteinExistence type="predicted"/>
<accession>A0A8S3YBU9</accession>
<evidence type="ECO:0000256" key="1">
    <source>
        <dbReference type="SAM" id="MobiDB-lite"/>
    </source>
</evidence>
<dbReference type="Proteomes" id="UP000678393">
    <property type="component" value="Unassembled WGS sequence"/>
</dbReference>
<dbReference type="EMBL" id="CAJHNH020000035">
    <property type="protein sequence ID" value="CAG5114769.1"/>
    <property type="molecule type" value="Genomic_DNA"/>
</dbReference>
<feature type="non-terminal residue" evidence="2">
    <location>
        <position position="65"/>
    </location>
</feature>
<gene>
    <name evidence="2" type="ORF">CUNI_LOCUS327</name>
</gene>
<feature type="compositionally biased region" description="Basic and acidic residues" evidence="1">
    <location>
        <begin position="33"/>
        <end position="48"/>
    </location>
</feature>
<evidence type="ECO:0000313" key="2">
    <source>
        <dbReference type="EMBL" id="CAG5114769.1"/>
    </source>
</evidence>
<reference evidence="2" key="1">
    <citation type="submission" date="2021-04" db="EMBL/GenBank/DDBJ databases">
        <authorList>
            <consortium name="Molecular Ecology Group"/>
        </authorList>
    </citation>
    <scope>NUCLEOTIDE SEQUENCE</scope>
</reference>
<evidence type="ECO:0000313" key="3">
    <source>
        <dbReference type="Proteomes" id="UP000678393"/>
    </source>
</evidence>
<name>A0A8S3YBU9_9EUPU</name>
<feature type="region of interest" description="Disordered" evidence="1">
    <location>
        <begin position="33"/>
        <end position="65"/>
    </location>
</feature>
<organism evidence="2 3">
    <name type="scientific">Candidula unifasciata</name>
    <dbReference type="NCBI Taxonomy" id="100452"/>
    <lineage>
        <taxon>Eukaryota</taxon>
        <taxon>Metazoa</taxon>
        <taxon>Spiralia</taxon>
        <taxon>Lophotrochozoa</taxon>
        <taxon>Mollusca</taxon>
        <taxon>Gastropoda</taxon>
        <taxon>Heterobranchia</taxon>
        <taxon>Euthyneura</taxon>
        <taxon>Panpulmonata</taxon>
        <taxon>Eupulmonata</taxon>
        <taxon>Stylommatophora</taxon>
        <taxon>Helicina</taxon>
        <taxon>Helicoidea</taxon>
        <taxon>Geomitridae</taxon>
        <taxon>Candidula</taxon>
    </lineage>
</organism>
<sequence length="65" mass="7915">MYSNFQSQSELDARKEEIRRQRKLVIEQAKKSYERTEAKKEKAHKEGQDTWMLDSVSQRIRQEEK</sequence>